<dbReference type="GO" id="GO:0005634">
    <property type="term" value="C:nucleus"/>
    <property type="evidence" value="ECO:0007669"/>
    <property type="project" value="TreeGrafter"/>
</dbReference>
<keyword evidence="1" id="KW-0479">Metal-binding</keyword>
<evidence type="ECO:0000256" key="6">
    <source>
        <dbReference type="PROSITE-ProRule" id="PRU00042"/>
    </source>
</evidence>
<dbReference type="PROSITE" id="PS50157">
    <property type="entry name" value="ZINC_FINGER_C2H2_2"/>
    <property type="match status" value="2"/>
</dbReference>
<protein>
    <submittedName>
        <fullName evidence="10">C2H2-type domain-containing protein</fullName>
    </submittedName>
</protein>
<sequence length="604" mass="67522">MLHRSRPLLAGRNAEPLTLGPRCPEATQTICLIHCSRDLLIRSDEAQTLCGSSLEEPAPKTIIMDQRTNAKKKSSTAVAWCFLPEEEVIDSPQNPDRVTNASSDPDVNRKICSVCGYQGKWISEMIRHKRVHTNERPFHCKYCQRSSKWKADLIRHLAKVHKIRVRTRYCRRAAQEKKSTNEEMDEVTSSAPAPPLPNKLDGEPEVGNGDRNASRDTKATSDSPASIRLRSSFNGTMDPTTTSVNSTQPSMAKRLGDRPKLKPRNSNLSPGLAAVQKYAIVGRNVDGDRWLKCKLCPYFTKYVQAFRVHTQKHENKKPFQCSACGYRSNWSSDVHKHIRFKKLSHSSARVVKLDNGWETTIKREQPETDVGEDTKEMAPPNVVVNKNGLQQWKRPVKGSDDAEPLNGVVSSSSGSCGDGEASAQGEASAGDSSTENEERTADHPGVTDEECCVALDLKDVADVMSDFSAIINAAEMEHSGSAAAEVRDFTVEQLPYLCNANGQFLVRMKRSASPPRLQARQHARVAFINKQAVQASKEIQKIRVMINDEVRYMWQCRYCSHVSKRRANVRMHEKKHFKVKRREGPNKVDVQTCAAENAMTAAQD</sequence>
<evidence type="ECO:0000313" key="10">
    <source>
        <dbReference type="WBParaSite" id="TMUE_1000003845.1"/>
    </source>
</evidence>
<organism evidence="9 10">
    <name type="scientific">Trichuris muris</name>
    <name type="common">Mouse whipworm</name>
    <dbReference type="NCBI Taxonomy" id="70415"/>
    <lineage>
        <taxon>Eukaryota</taxon>
        <taxon>Metazoa</taxon>
        <taxon>Ecdysozoa</taxon>
        <taxon>Nematoda</taxon>
        <taxon>Enoplea</taxon>
        <taxon>Dorylaimia</taxon>
        <taxon>Trichinellida</taxon>
        <taxon>Trichuridae</taxon>
        <taxon>Trichuris</taxon>
    </lineage>
</organism>
<evidence type="ECO:0000256" key="5">
    <source>
        <dbReference type="ARBA" id="ARBA00023242"/>
    </source>
</evidence>
<dbReference type="GO" id="GO:0008270">
    <property type="term" value="F:zinc ion binding"/>
    <property type="evidence" value="ECO:0007669"/>
    <property type="project" value="UniProtKB-KW"/>
</dbReference>
<feature type="compositionally biased region" description="Polar residues" evidence="7">
    <location>
        <begin position="220"/>
        <end position="250"/>
    </location>
</feature>
<dbReference type="PANTHER" id="PTHR24393">
    <property type="entry name" value="ZINC FINGER PROTEIN"/>
    <property type="match status" value="1"/>
</dbReference>
<dbReference type="Gene3D" id="3.30.160.60">
    <property type="entry name" value="Classic Zinc Finger"/>
    <property type="match status" value="3"/>
</dbReference>
<keyword evidence="5" id="KW-0539">Nucleus</keyword>
<proteinExistence type="predicted"/>
<dbReference type="SUPFAM" id="SSF57667">
    <property type="entry name" value="beta-beta-alpha zinc fingers"/>
    <property type="match status" value="2"/>
</dbReference>
<evidence type="ECO:0000256" key="7">
    <source>
        <dbReference type="SAM" id="MobiDB-lite"/>
    </source>
</evidence>
<feature type="region of interest" description="Disordered" evidence="7">
    <location>
        <begin position="362"/>
        <end position="447"/>
    </location>
</feature>
<evidence type="ECO:0000259" key="8">
    <source>
        <dbReference type="PROSITE" id="PS50157"/>
    </source>
</evidence>
<dbReference type="SMART" id="SM00355">
    <property type="entry name" value="ZnF_C2H2"/>
    <property type="match status" value="5"/>
</dbReference>
<dbReference type="WBParaSite" id="TMUE_1000003845.1">
    <property type="protein sequence ID" value="TMUE_1000003845.1"/>
    <property type="gene ID" value="WBGene00291059"/>
</dbReference>
<evidence type="ECO:0000256" key="1">
    <source>
        <dbReference type="ARBA" id="ARBA00022723"/>
    </source>
</evidence>
<keyword evidence="9" id="KW-1185">Reference proteome</keyword>
<evidence type="ECO:0000256" key="2">
    <source>
        <dbReference type="ARBA" id="ARBA00022737"/>
    </source>
</evidence>
<dbReference type="GO" id="GO:0001228">
    <property type="term" value="F:DNA-binding transcription activator activity, RNA polymerase II-specific"/>
    <property type="evidence" value="ECO:0007669"/>
    <property type="project" value="TreeGrafter"/>
</dbReference>
<feature type="domain" description="C2H2-type" evidence="8">
    <location>
        <begin position="110"/>
        <end position="137"/>
    </location>
</feature>
<keyword evidence="3 6" id="KW-0863">Zinc-finger</keyword>
<evidence type="ECO:0000256" key="4">
    <source>
        <dbReference type="ARBA" id="ARBA00022833"/>
    </source>
</evidence>
<dbReference type="Proteomes" id="UP000046395">
    <property type="component" value="Unassembled WGS sequence"/>
</dbReference>
<feature type="compositionally biased region" description="Basic and acidic residues" evidence="7">
    <location>
        <begin position="362"/>
        <end position="376"/>
    </location>
</feature>
<dbReference type="InterPro" id="IPR036236">
    <property type="entry name" value="Znf_C2H2_sf"/>
</dbReference>
<accession>A0A5S6Q9T2</accession>
<reference evidence="10" key="1">
    <citation type="submission" date="2019-12" db="UniProtKB">
        <authorList>
            <consortium name="WormBaseParasite"/>
        </authorList>
    </citation>
    <scope>IDENTIFICATION</scope>
</reference>
<keyword evidence="2" id="KW-0677">Repeat</keyword>
<dbReference type="GO" id="GO:0000978">
    <property type="term" value="F:RNA polymerase II cis-regulatory region sequence-specific DNA binding"/>
    <property type="evidence" value="ECO:0007669"/>
    <property type="project" value="TreeGrafter"/>
</dbReference>
<feature type="compositionally biased region" description="Low complexity" evidence="7">
    <location>
        <begin position="407"/>
        <end position="433"/>
    </location>
</feature>
<name>A0A5S6Q9T2_TRIMR</name>
<feature type="compositionally biased region" description="Basic and acidic residues" evidence="7">
    <location>
        <begin position="436"/>
        <end position="446"/>
    </location>
</feature>
<dbReference type="AlphaFoldDB" id="A0A5S6Q9T2"/>
<evidence type="ECO:0000256" key="3">
    <source>
        <dbReference type="ARBA" id="ARBA00022771"/>
    </source>
</evidence>
<evidence type="ECO:0000313" key="9">
    <source>
        <dbReference type="Proteomes" id="UP000046395"/>
    </source>
</evidence>
<keyword evidence="4" id="KW-0862">Zinc</keyword>
<dbReference type="InterPro" id="IPR013087">
    <property type="entry name" value="Znf_C2H2_type"/>
</dbReference>
<dbReference type="STRING" id="70415.A0A5S6Q9T2"/>
<feature type="region of interest" description="Disordered" evidence="7">
    <location>
        <begin position="174"/>
        <end position="268"/>
    </location>
</feature>
<feature type="domain" description="C2H2-type" evidence="8">
    <location>
        <begin position="319"/>
        <end position="350"/>
    </location>
</feature>
<dbReference type="PANTHER" id="PTHR24393:SF34">
    <property type="entry name" value="PR_SET DOMAIN 13"/>
    <property type="match status" value="1"/>
</dbReference>